<dbReference type="GO" id="GO:0016780">
    <property type="term" value="F:phosphotransferase activity, for other substituted phosphate groups"/>
    <property type="evidence" value="ECO:0007669"/>
    <property type="project" value="TreeGrafter"/>
</dbReference>
<keyword evidence="2" id="KW-1133">Transmembrane helix</keyword>
<keyword evidence="2" id="KW-0472">Membrane</keyword>
<dbReference type="Proteomes" id="UP000027473">
    <property type="component" value="Unassembled WGS sequence"/>
</dbReference>
<dbReference type="InterPro" id="IPR003362">
    <property type="entry name" value="Bact_transf"/>
</dbReference>
<dbReference type="PANTHER" id="PTHR30576:SF20">
    <property type="entry name" value="QUINOVOSAMINEPHOSPHOTRANSFERAE-RELATED"/>
    <property type="match status" value="1"/>
</dbReference>
<evidence type="ECO:0000256" key="2">
    <source>
        <dbReference type="SAM" id="Phobius"/>
    </source>
</evidence>
<feature type="non-terminal residue" evidence="4">
    <location>
        <position position="118"/>
    </location>
</feature>
<evidence type="ECO:0000256" key="1">
    <source>
        <dbReference type="ARBA" id="ARBA00006464"/>
    </source>
</evidence>
<reference evidence="4 5" key="1">
    <citation type="submission" date="2014-01" db="EMBL/GenBank/DDBJ databases">
        <title>Comparative genomics of Fusobacterium necrophorum wild isolates.</title>
        <authorList>
            <person name="Kittichotirat W."/>
            <person name="Bumgarner R.E."/>
            <person name="Lawrence P."/>
        </authorList>
    </citation>
    <scope>NUCLEOTIDE SEQUENCE [LARGE SCALE GENOMIC DNA]</scope>
    <source>
        <strain evidence="4 5">BL</strain>
    </source>
</reference>
<comment type="caution">
    <text evidence="4">The sequence shown here is derived from an EMBL/GenBank/DDBJ whole genome shotgun (WGS) entry which is preliminary data.</text>
</comment>
<sequence>MLKRTFDVICSGIGILFLLPFFLLISICIKLDSKGPVIFKQIRITKNGKKFYIYKFRTMKMNTESQGQLTIGKDNRITRVGAFLRKTKLDELAQLFNVFLGDMSIVGPRPEVPKYVAL</sequence>
<feature type="transmembrane region" description="Helical" evidence="2">
    <location>
        <begin position="6"/>
        <end position="29"/>
    </location>
</feature>
<comment type="similarity">
    <text evidence="1">Belongs to the bacterial sugar transferase family.</text>
</comment>
<dbReference type="RefSeq" id="WP_035934345.1">
    <property type="nucleotide sequence ID" value="NZ_JAAC01000233.1"/>
</dbReference>
<keyword evidence="2" id="KW-0812">Transmembrane</keyword>
<protein>
    <recommendedName>
        <fullName evidence="3">Bacterial sugar transferase domain-containing protein</fullName>
    </recommendedName>
</protein>
<evidence type="ECO:0000313" key="4">
    <source>
        <dbReference type="EMBL" id="KDE60681.1"/>
    </source>
</evidence>
<evidence type="ECO:0000259" key="3">
    <source>
        <dbReference type="Pfam" id="PF02397"/>
    </source>
</evidence>
<evidence type="ECO:0000313" key="5">
    <source>
        <dbReference type="Proteomes" id="UP000027473"/>
    </source>
</evidence>
<feature type="domain" description="Bacterial sugar transferase" evidence="3">
    <location>
        <begin position="3"/>
        <end position="115"/>
    </location>
</feature>
<dbReference type="AlphaFoldDB" id="A0AB73BT02"/>
<dbReference type="Pfam" id="PF02397">
    <property type="entry name" value="Bac_transf"/>
    <property type="match status" value="1"/>
</dbReference>
<name>A0AB73BT02_9FUSO</name>
<gene>
    <name evidence="4" type="ORF">FUSO3_12305</name>
</gene>
<proteinExistence type="inferred from homology"/>
<dbReference type="EMBL" id="JAAC01000233">
    <property type="protein sequence ID" value="KDE60681.1"/>
    <property type="molecule type" value="Genomic_DNA"/>
</dbReference>
<organism evidence="4 5">
    <name type="scientific">Fusobacterium necrophorum BL</name>
    <dbReference type="NCBI Taxonomy" id="1441732"/>
    <lineage>
        <taxon>Bacteria</taxon>
        <taxon>Fusobacteriati</taxon>
        <taxon>Fusobacteriota</taxon>
        <taxon>Fusobacteriia</taxon>
        <taxon>Fusobacteriales</taxon>
        <taxon>Fusobacteriaceae</taxon>
        <taxon>Fusobacterium</taxon>
    </lineage>
</organism>
<dbReference type="PANTHER" id="PTHR30576">
    <property type="entry name" value="COLANIC BIOSYNTHESIS UDP-GLUCOSE LIPID CARRIER TRANSFERASE"/>
    <property type="match status" value="1"/>
</dbReference>
<accession>A0AB73BT02</accession>